<dbReference type="Pfam" id="PF13786">
    <property type="entry name" value="DUF4179"/>
    <property type="match status" value="1"/>
</dbReference>
<keyword evidence="1" id="KW-0812">Transmembrane</keyword>
<feature type="domain" description="DUF4179" evidence="2">
    <location>
        <begin position="42"/>
        <end position="136"/>
    </location>
</feature>
<evidence type="ECO:0000256" key="1">
    <source>
        <dbReference type="SAM" id="Phobius"/>
    </source>
</evidence>
<name>A0A1H0NSJ6_9CLOT</name>
<evidence type="ECO:0000259" key="2">
    <source>
        <dbReference type="Pfam" id="PF13786"/>
    </source>
</evidence>
<dbReference type="InterPro" id="IPR025436">
    <property type="entry name" value="DUF4179"/>
</dbReference>
<dbReference type="Proteomes" id="UP000198597">
    <property type="component" value="Unassembled WGS sequence"/>
</dbReference>
<keyword evidence="1" id="KW-0472">Membrane</keyword>
<dbReference type="STRING" id="94869.SAMN04488529_101938"/>
<protein>
    <recommendedName>
        <fullName evidence="2">DUF4179 domain-containing protein</fullName>
    </recommendedName>
</protein>
<evidence type="ECO:0000313" key="4">
    <source>
        <dbReference type="Proteomes" id="UP000198597"/>
    </source>
</evidence>
<proteinExistence type="predicted"/>
<dbReference type="Gene3D" id="2.60.40.1630">
    <property type="entry name" value="bacillus anthracis domain"/>
    <property type="match status" value="1"/>
</dbReference>
<dbReference type="OrthoDB" id="1748051at2"/>
<organism evidence="3 4">
    <name type="scientific">Clostridium gasigenes</name>
    <dbReference type="NCBI Taxonomy" id="94869"/>
    <lineage>
        <taxon>Bacteria</taxon>
        <taxon>Bacillati</taxon>
        <taxon>Bacillota</taxon>
        <taxon>Clostridia</taxon>
        <taxon>Eubacteriales</taxon>
        <taxon>Clostridiaceae</taxon>
        <taxon>Clostridium</taxon>
    </lineage>
</organism>
<gene>
    <name evidence="3" type="ORF">SAMN04488529_101938</name>
</gene>
<sequence>MSKDFEIDSFLKNKFEDNDNIQVPNEVHLSLEKLLKNLPEKKKSHKIRKSLIAASVAGILFMGTAITFPAFAESLPLVGDFFKVLNENSEHKNFVGEVEENSTDIVGKVLDSNIEITLMTAVPDKTGITIGYYIKSLDGKLDMPQLWNCNVEIDGKLYIPEFDNIIHEEKEDGHYHITNLIIPDIPEKFNYKINFTNITGIDGNWIFSGSLDRTNMDNQTIEKTLNIEKDTFIGKIEVKSVTKSPLYLKIQYVDYSRRNCISFDENYEEKYDDRYSRYFRFEEPKDTIGYMSSRGDENGLTTVIYTGFDSDLNYMDIVPVEMYKGDPNIKEINPKECIDKVVYNGKAGVLTITDYKEEGTEKFVKVKIRNNDEKNIGTIVYRLMSGEKVNSFGYLINRRLVDTADGEEKLENGNEVWLKYDGDKLFIEGDRENAYIKEDTENKIRIDF</sequence>
<feature type="transmembrane region" description="Helical" evidence="1">
    <location>
        <begin position="51"/>
        <end position="72"/>
    </location>
</feature>
<dbReference type="RefSeq" id="WP_089966295.1">
    <property type="nucleotide sequence ID" value="NZ_FNJM01000001.1"/>
</dbReference>
<dbReference type="EMBL" id="FNJM01000001">
    <property type="protein sequence ID" value="SDO95614.1"/>
    <property type="molecule type" value="Genomic_DNA"/>
</dbReference>
<keyword evidence="1" id="KW-1133">Transmembrane helix</keyword>
<dbReference type="AlphaFoldDB" id="A0A1H0NSJ6"/>
<accession>A0A1H0NSJ6</accession>
<reference evidence="3 4" key="1">
    <citation type="submission" date="2016-10" db="EMBL/GenBank/DDBJ databases">
        <authorList>
            <person name="de Groot N.N."/>
        </authorList>
    </citation>
    <scope>NUCLEOTIDE SEQUENCE [LARGE SCALE GENOMIC DNA]</scope>
    <source>
        <strain evidence="3 4">DSM 12272</strain>
    </source>
</reference>
<keyword evidence="4" id="KW-1185">Reference proteome</keyword>
<evidence type="ECO:0000313" key="3">
    <source>
        <dbReference type="EMBL" id="SDO95614.1"/>
    </source>
</evidence>